<comment type="caution">
    <text evidence="2">The sequence shown here is derived from an EMBL/GenBank/DDBJ whole genome shotgun (WGS) entry which is preliminary data.</text>
</comment>
<evidence type="ECO:0000256" key="1">
    <source>
        <dbReference type="SAM" id="MobiDB-lite"/>
    </source>
</evidence>
<dbReference type="Proteomes" id="UP000253961">
    <property type="component" value="Unassembled WGS sequence"/>
</dbReference>
<dbReference type="EMBL" id="QPKV01000001">
    <property type="protein sequence ID" value="RDC58432.1"/>
    <property type="molecule type" value="Genomic_DNA"/>
</dbReference>
<accession>A0A369Q1Q5</accession>
<gene>
    <name evidence="2" type="ORF">DU508_00035</name>
</gene>
<name>A0A369Q1Q5_9SPHI</name>
<evidence type="ECO:0000313" key="3">
    <source>
        <dbReference type="Proteomes" id="UP000253961"/>
    </source>
</evidence>
<feature type="region of interest" description="Disordered" evidence="1">
    <location>
        <begin position="46"/>
        <end position="67"/>
    </location>
</feature>
<protein>
    <submittedName>
        <fullName evidence="2">Uncharacterized protein</fullName>
    </submittedName>
</protein>
<reference evidence="2 3" key="1">
    <citation type="submission" date="2018-07" db="EMBL/GenBank/DDBJ databases">
        <title>Pedobacter sp. nov., isolated from soil.</title>
        <authorList>
            <person name="Zhou L.Y."/>
            <person name="Du Z.J."/>
        </authorList>
    </citation>
    <scope>NUCLEOTIDE SEQUENCE [LARGE SCALE GENOMIC DNA]</scope>
    <source>
        <strain evidence="2 3">JDX94</strain>
    </source>
</reference>
<proteinExistence type="predicted"/>
<dbReference type="AlphaFoldDB" id="A0A369Q1Q5"/>
<evidence type="ECO:0000313" key="2">
    <source>
        <dbReference type="EMBL" id="RDC58432.1"/>
    </source>
</evidence>
<sequence>MATGIKWVGGKHLSEYKGSTWKPENDFADFKPDTQSGAATFNREIKSGKLPANTERLPYSTTTGKLK</sequence>
<keyword evidence="3" id="KW-1185">Reference proteome</keyword>
<dbReference type="RefSeq" id="WP_115400807.1">
    <property type="nucleotide sequence ID" value="NZ_QPKV01000001.1"/>
</dbReference>
<organism evidence="2 3">
    <name type="scientific">Pedobacter chinensis</name>
    <dbReference type="NCBI Taxonomy" id="2282421"/>
    <lineage>
        <taxon>Bacteria</taxon>
        <taxon>Pseudomonadati</taxon>
        <taxon>Bacteroidota</taxon>
        <taxon>Sphingobacteriia</taxon>
        <taxon>Sphingobacteriales</taxon>
        <taxon>Sphingobacteriaceae</taxon>
        <taxon>Pedobacter</taxon>
    </lineage>
</organism>